<gene>
    <name evidence="8" type="primary">atpH</name>
    <name evidence="9" type="ORF">C8R28_100526</name>
    <name evidence="10" type="ORF">SAMN05216406_10791</name>
</gene>
<dbReference type="Proteomes" id="UP000182882">
    <property type="component" value="Unassembled WGS sequence"/>
</dbReference>
<dbReference type="EMBL" id="FNLN01000007">
    <property type="protein sequence ID" value="SDT88005.1"/>
    <property type="molecule type" value="Genomic_DNA"/>
</dbReference>
<reference evidence="9 12" key="3">
    <citation type="submission" date="2018-04" db="EMBL/GenBank/DDBJ databases">
        <title>Active sludge and wastewater microbial communities from Klosterneuburg, Austria.</title>
        <authorList>
            <person name="Wagner M."/>
        </authorList>
    </citation>
    <scope>NUCLEOTIDE SEQUENCE [LARGE SCALE GENOMIC DNA]</scope>
    <source>
        <strain evidence="9 12">Nm4</strain>
    </source>
</reference>
<keyword evidence="2 8" id="KW-0813">Transport</keyword>
<name>A0A0S3AGQ5_9PROT</name>
<keyword evidence="4 8" id="KW-0406">Ion transport</keyword>
<evidence type="ECO:0000256" key="3">
    <source>
        <dbReference type="ARBA" id="ARBA00022781"/>
    </source>
</evidence>
<keyword evidence="7 8" id="KW-0066">ATP synthesis</keyword>
<evidence type="ECO:0000313" key="12">
    <source>
        <dbReference type="Proteomes" id="UP000244110"/>
    </source>
</evidence>
<evidence type="ECO:0000256" key="4">
    <source>
        <dbReference type="ARBA" id="ARBA00023065"/>
    </source>
</evidence>
<dbReference type="Gene3D" id="1.10.520.20">
    <property type="entry name" value="N-terminal domain of the delta subunit of the F1F0-ATP synthase"/>
    <property type="match status" value="1"/>
</dbReference>
<dbReference type="PRINTS" id="PR00125">
    <property type="entry name" value="ATPASEDELTA"/>
</dbReference>
<dbReference type="Pfam" id="PF00213">
    <property type="entry name" value="OSCP"/>
    <property type="match status" value="1"/>
</dbReference>
<dbReference type="InterPro" id="IPR026015">
    <property type="entry name" value="ATP_synth_OSCP/delta_N_sf"/>
</dbReference>
<accession>A0A0S3AGQ5</accession>
<dbReference type="AlphaFoldDB" id="A0A0S3AGQ5"/>
<evidence type="ECO:0000256" key="8">
    <source>
        <dbReference type="HAMAP-Rule" id="MF_01416"/>
    </source>
</evidence>
<comment type="function">
    <text evidence="8">F(1)F(0) ATP synthase produces ATP from ADP in the presence of a proton or sodium gradient. F-type ATPases consist of two structural domains, F(1) containing the extramembraneous catalytic core and F(0) containing the membrane proton channel, linked together by a central stalk and a peripheral stalk. During catalysis, ATP synthesis in the catalytic domain of F(1) is coupled via a rotary mechanism of the central stalk subunits to proton translocation.</text>
</comment>
<keyword evidence="3 8" id="KW-0375">Hydrogen ion transport</keyword>
<evidence type="ECO:0000313" key="9">
    <source>
        <dbReference type="EMBL" id="PTQ87420.1"/>
    </source>
</evidence>
<dbReference type="SUPFAM" id="SSF47928">
    <property type="entry name" value="N-terminal domain of the delta subunit of the F1F0-ATP synthase"/>
    <property type="match status" value="1"/>
</dbReference>
<evidence type="ECO:0000313" key="10">
    <source>
        <dbReference type="EMBL" id="SDT88005.1"/>
    </source>
</evidence>
<dbReference type="EMBL" id="QAOL01000005">
    <property type="protein sequence ID" value="PTQ87420.1"/>
    <property type="molecule type" value="Genomic_DNA"/>
</dbReference>
<proteinExistence type="inferred from homology"/>
<dbReference type="NCBIfam" id="TIGR01145">
    <property type="entry name" value="ATP_synt_delta"/>
    <property type="match status" value="1"/>
</dbReference>
<dbReference type="PANTHER" id="PTHR11910">
    <property type="entry name" value="ATP SYNTHASE DELTA CHAIN"/>
    <property type="match status" value="1"/>
</dbReference>
<comment type="function">
    <text evidence="8">This protein is part of the stalk that links CF(0) to CF(1). It either transmits conformational changes from CF(0) to CF(1) or is implicated in proton conduction.</text>
</comment>
<dbReference type="GO" id="GO:0046933">
    <property type="term" value="F:proton-transporting ATP synthase activity, rotational mechanism"/>
    <property type="evidence" value="ECO:0007669"/>
    <property type="project" value="UniProtKB-UniRule"/>
</dbReference>
<evidence type="ECO:0000256" key="1">
    <source>
        <dbReference type="ARBA" id="ARBA00004370"/>
    </source>
</evidence>
<keyword evidence="6 8" id="KW-0139">CF(1)</keyword>
<comment type="subcellular location">
    <subcellularLocation>
        <location evidence="8">Cell membrane</location>
        <topology evidence="8">Peripheral membrane protein</topology>
    </subcellularLocation>
    <subcellularLocation>
        <location evidence="1">Membrane</location>
    </subcellularLocation>
</comment>
<keyword evidence="11" id="KW-1185">Reference proteome</keyword>
<dbReference type="NCBIfam" id="NF004402">
    <property type="entry name" value="PRK05758.2-2"/>
    <property type="match status" value="1"/>
</dbReference>
<evidence type="ECO:0000256" key="5">
    <source>
        <dbReference type="ARBA" id="ARBA00023136"/>
    </source>
</evidence>
<dbReference type="HAMAP" id="MF_01416">
    <property type="entry name" value="ATP_synth_delta_bact"/>
    <property type="match status" value="1"/>
</dbReference>
<reference evidence="10" key="2">
    <citation type="submission" date="2016-10" db="EMBL/GenBank/DDBJ databases">
        <authorList>
            <person name="de Groot N.N."/>
        </authorList>
    </citation>
    <scope>NUCLEOTIDE SEQUENCE [LARGE SCALE GENOMIC DNA]</scope>
    <source>
        <strain evidence="10">Nm10</strain>
    </source>
</reference>
<evidence type="ECO:0000256" key="2">
    <source>
        <dbReference type="ARBA" id="ARBA00022448"/>
    </source>
</evidence>
<dbReference type="Proteomes" id="UP000244110">
    <property type="component" value="Unassembled WGS sequence"/>
</dbReference>
<comment type="similarity">
    <text evidence="8">Belongs to the ATPase delta chain family.</text>
</comment>
<keyword evidence="5 8" id="KW-0472">Membrane</keyword>
<evidence type="ECO:0000256" key="6">
    <source>
        <dbReference type="ARBA" id="ARBA00023196"/>
    </source>
</evidence>
<sequence>MAEAITVARPYAEAAYKFAVEKKELSQWSKILQLAASIAEDSQMKLLVGNPRISISQLSELILDVGGKKFPSEARNLIMLMVENKRVLLLSQVSQLFEQLKAQHEGILEAKIISAFKMQNDQIDKLIDNLERKFNRKIEAQVSIDPELIGGVKVEIGDETLDASVRGKLEAMAVALKS</sequence>
<dbReference type="GO" id="GO:0045259">
    <property type="term" value="C:proton-transporting ATP synthase complex"/>
    <property type="evidence" value="ECO:0007669"/>
    <property type="project" value="UniProtKB-KW"/>
</dbReference>
<dbReference type="RefSeq" id="WP_062558042.1">
    <property type="nucleotide sequence ID" value="NZ_CP013341.1"/>
</dbReference>
<organism evidence="9 12">
    <name type="scientific">Nitrosomonas ureae</name>
    <dbReference type="NCBI Taxonomy" id="44577"/>
    <lineage>
        <taxon>Bacteria</taxon>
        <taxon>Pseudomonadati</taxon>
        <taxon>Pseudomonadota</taxon>
        <taxon>Betaproteobacteria</taxon>
        <taxon>Nitrosomonadales</taxon>
        <taxon>Nitrosomonadaceae</taxon>
        <taxon>Nitrosomonas</taxon>
    </lineage>
</organism>
<evidence type="ECO:0000313" key="11">
    <source>
        <dbReference type="Proteomes" id="UP000182882"/>
    </source>
</evidence>
<protein>
    <recommendedName>
        <fullName evidence="8">ATP synthase subunit delta</fullName>
    </recommendedName>
    <alternativeName>
        <fullName evidence="8">ATP synthase F(1) sector subunit delta</fullName>
    </alternativeName>
    <alternativeName>
        <fullName evidence="8">F-type ATPase subunit delta</fullName>
        <shortName evidence="8">F-ATPase subunit delta</shortName>
    </alternativeName>
</protein>
<keyword evidence="8" id="KW-1003">Cell membrane</keyword>
<dbReference type="KEGG" id="nur:ATY38_03300"/>
<dbReference type="GO" id="GO:0005886">
    <property type="term" value="C:plasma membrane"/>
    <property type="evidence" value="ECO:0007669"/>
    <property type="project" value="UniProtKB-SubCell"/>
</dbReference>
<evidence type="ECO:0000256" key="7">
    <source>
        <dbReference type="ARBA" id="ARBA00023310"/>
    </source>
</evidence>
<dbReference type="InterPro" id="IPR000711">
    <property type="entry name" value="ATPase_OSCP/dsu"/>
</dbReference>
<reference evidence="11" key="1">
    <citation type="submission" date="2016-10" db="EMBL/GenBank/DDBJ databases">
        <authorList>
            <person name="Varghese N."/>
            <person name="Submissions S."/>
        </authorList>
    </citation>
    <scope>NUCLEOTIDE SEQUENCE [LARGE SCALE GENOMIC DNA]</scope>
    <source>
        <strain evidence="11">Nm10</strain>
    </source>
</reference>